<accession>A0A5B6WT22</accession>
<proteinExistence type="predicted"/>
<evidence type="ECO:0000313" key="1">
    <source>
        <dbReference type="EMBL" id="KAA3484436.1"/>
    </source>
</evidence>
<gene>
    <name evidence="1" type="ORF">EPI10_006520</name>
</gene>
<comment type="caution">
    <text evidence="1">The sequence shown here is derived from an EMBL/GenBank/DDBJ whole genome shotgun (WGS) entry which is preliminary data.</text>
</comment>
<protein>
    <submittedName>
        <fullName evidence="1">Uncharacterized protein</fullName>
    </submittedName>
</protein>
<dbReference type="EMBL" id="SMMG02000002">
    <property type="protein sequence ID" value="KAA3484436.1"/>
    <property type="molecule type" value="Genomic_DNA"/>
</dbReference>
<name>A0A5B6WT22_9ROSI</name>
<dbReference type="AlphaFoldDB" id="A0A5B6WT22"/>
<organism evidence="1 2">
    <name type="scientific">Gossypium australe</name>
    <dbReference type="NCBI Taxonomy" id="47621"/>
    <lineage>
        <taxon>Eukaryota</taxon>
        <taxon>Viridiplantae</taxon>
        <taxon>Streptophyta</taxon>
        <taxon>Embryophyta</taxon>
        <taxon>Tracheophyta</taxon>
        <taxon>Spermatophyta</taxon>
        <taxon>Magnoliopsida</taxon>
        <taxon>eudicotyledons</taxon>
        <taxon>Gunneridae</taxon>
        <taxon>Pentapetalae</taxon>
        <taxon>rosids</taxon>
        <taxon>malvids</taxon>
        <taxon>Malvales</taxon>
        <taxon>Malvaceae</taxon>
        <taxon>Malvoideae</taxon>
        <taxon>Gossypium</taxon>
    </lineage>
</organism>
<reference evidence="1" key="1">
    <citation type="submission" date="2019-08" db="EMBL/GenBank/DDBJ databases">
        <authorList>
            <person name="Liu F."/>
        </authorList>
    </citation>
    <scope>NUCLEOTIDE SEQUENCE [LARGE SCALE GENOMIC DNA]</scope>
    <source>
        <strain evidence="1">PA1801</strain>
        <tissue evidence="1">Leaf</tissue>
    </source>
</reference>
<keyword evidence="2" id="KW-1185">Reference proteome</keyword>
<evidence type="ECO:0000313" key="2">
    <source>
        <dbReference type="Proteomes" id="UP000325315"/>
    </source>
</evidence>
<sequence length="122" mass="13766">MLNTLLSGMVASWNEICLSIMKMRHCMKLRSDSRNMLYNGLNAHTQMVVDAFANEISLDKSYNDAYEILERTANNNYQYPTTRMGTGRRVVGAMELDAITLLTAQVSSLTNMIKTLKRLPAV</sequence>
<dbReference type="Proteomes" id="UP000325315">
    <property type="component" value="Unassembled WGS sequence"/>
</dbReference>